<evidence type="ECO:0000313" key="3">
    <source>
        <dbReference type="EMBL" id="MEJ8573829.1"/>
    </source>
</evidence>
<dbReference type="EC" id="2.3.1.179" evidence="3"/>
<comment type="caution">
    <text evidence="3">The sequence shown here is derived from an EMBL/GenBank/DDBJ whole genome shotgun (WGS) entry which is preliminary data.</text>
</comment>
<evidence type="ECO:0000256" key="1">
    <source>
        <dbReference type="ARBA" id="ARBA00022679"/>
    </source>
</evidence>
<dbReference type="Pfam" id="PF00109">
    <property type="entry name" value="ketoacyl-synt"/>
    <property type="match status" value="1"/>
</dbReference>
<feature type="domain" description="Beta-ketoacyl synthase-like N-terminal" evidence="2">
    <location>
        <begin position="7"/>
        <end position="252"/>
    </location>
</feature>
<sequence length="406" mass="43134">MSEAPHREVLVTGIGLVSSLGEGLDQHWSALTAEGGPRPVVDTERFAPYPVHPIVELDFNQQIPKRGDQRQMEPWQRIGTYAAGLALDNAGIKDMPAVLERTDMIVAAGGGERDVEVDSAVLTDLLSTNDAGRLLNERLSSDLRPTLFLAQLPNLLAGNISIVHKVTGSSRTFMGEEAAGIDAVRTAHARVASGQSEICLVGGSYNAERLDMLLLFELGRYLWRDDWLPVWDRLARGSGMITGSMGAFLVLESPGHAEARGATAVARLDAVVSDRCTRGPGAAADTARRQLEMMRSRLGAGRTAVFSGATGAEPATSEERSYLTDVLAGDGGMLVRAPASLIGHGLEAQFPALVSLAALTASRGKLYPATDSTGLETGSDESVDQILVNLWGHWRGEGMALVSRAG</sequence>
<protein>
    <submittedName>
        <fullName evidence="3">Beta-ketoacyl-ACP synthase</fullName>
        <ecNumber evidence="3">2.3.1.179</ecNumber>
    </submittedName>
</protein>
<keyword evidence="3" id="KW-0012">Acyltransferase</keyword>
<organism evidence="3 4">
    <name type="scientific">Microbaculum marinum</name>
    <dbReference type="NCBI Taxonomy" id="1764581"/>
    <lineage>
        <taxon>Bacteria</taxon>
        <taxon>Pseudomonadati</taxon>
        <taxon>Pseudomonadota</taxon>
        <taxon>Alphaproteobacteria</taxon>
        <taxon>Hyphomicrobiales</taxon>
        <taxon>Tepidamorphaceae</taxon>
        <taxon>Microbaculum</taxon>
    </lineage>
</organism>
<dbReference type="Proteomes" id="UP001378188">
    <property type="component" value="Unassembled WGS sequence"/>
</dbReference>
<dbReference type="GO" id="GO:0006633">
    <property type="term" value="P:fatty acid biosynthetic process"/>
    <property type="evidence" value="ECO:0007669"/>
    <property type="project" value="TreeGrafter"/>
</dbReference>
<dbReference type="PANTHER" id="PTHR11712">
    <property type="entry name" value="POLYKETIDE SYNTHASE-RELATED"/>
    <property type="match status" value="1"/>
</dbReference>
<dbReference type="InterPro" id="IPR000794">
    <property type="entry name" value="Beta-ketoacyl_synthase"/>
</dbReference>
<keyword evidence="1 3" id="KW-0808">Transferase</keyword>
<keyword evidence="4" id="KW-1185">Reference proteome</keyword>
<evidence type="ECO:0000313" key="4">
    <source>
        <dbReference type="Proteomes" id="UP001378188"/>
    </source>
</evidence>
<dbReference type="PANTHER" id="PTHR11712:SF336">
    <property type="entry name" value="3-OXOACYL-[ACYL-CARRIER-PROTEIN] SYNTHASE, MITOCHONDRIAL"/>
    <property type="match status" value="1"/>
</dbReference>
<dbReference type="AlphaFoldDB" id="A0AAW9RXY6"/>
<dbReference type="Gene3D" id="3.40.47.10">
    <property type="match status" value="1"/>
</dbReference>
<dbReference type="NCBIfam" id="NF005084">
    <property type="entry name" value="PRK06519.1"/>
    <property type="match status" value="1"/>
</dbReference>
<dbReference type="InterPro" id="IPR016039">
    <property type="entry name" value="Thiolase-like"/>
</dbReference>
<name>A0AAW9RXY6_9HYPH</name>
<reference evidence="3 4" key="1">
    <citation type="submission" date="2024-02" db="EMBL/GenBank/DDBJ databases">
        <title>Genome analysis and characterization of Microbaculum marinisediminis sp. nov., isolated from marine sediment.</title>
        <authorList>
            <person name="Du Z.-J."/>
            <person name="Ye Y.-Q."/>
            <person name="Zhang Z.-R."/>
            <person name="Yuan S.-M."/>
            <person name="Zhang X.-Y."/>
        </authorList>
    </citation>
    <scope>NUCLEOTIDE SEQUENCE [LARGE SCALE GENOMIC DNA]</scope>
    <source>
        <strain evidence="3 4">SDUM1044001</strain>
    </source>
</reference>
<proteinExistence type="predicted"/>
<dbReference type="RefSeq" id="WP_340331533.1">
    <property type="nucleotide sequence ID" value="NZ_JAZHOF010000009.1"/>
</dbReference>
<gene>
    <name evidence="3" type="ORF">V3328_20245</name>
</gene>
<dbReference type="InterPro" id="IPR014030">
    <property type="entry name" value="Ketoacyl_synth_N"/>
</dbReference>
<dbReference type="GO" id="GO:0004315">
    <property type="term" value="F:3-oxoacyl-[acyl-carrier-protein] synthase activity"/>
    <property type="evidence" value="ECO:0007669"/>
    <property type="project" value="UniProtKB-EC"/>
</dbReference>
<evidence type="ECO:0000259" key="2">
    <source>
        <dbReference type="Pfam" id="PF00109"/>
    </source>
</evidence>
<accession>A0AAW9RXY6</accession>
<dbReference type="SUPFAM" id="SSF53901">
    <property type="entry name" value="Thiolase-like"/>
    <property type="match status" value="2"/>
</dbReference>
<dbReference type="EMBL" id="JAZHOF010000009">
    <property type="protein sequence ID" value="MEJ8573829.1"/>
    <property type="molecule type" value="Genomic_DNA"/>
</dbReference>